<organism evidence="1">
    <name type="scientific">Darwinula stevensoni</name>
    <dbReference type="NCBI Taxonomy" id="69355"/>
    <lineage>
        <taxon>Eukaryota</taxon>
        <taxon>Metazoa</taxon>
        <taxon>Ecdysozoa</taxon>
        <taxon>Arthropoda</taxon>
        <taxon>Crustacea</taxon>
        <taxon>Oligostraca</taxon>
        <taxon>Ostracoda</taxon>
        <taxon>Podocopa</taxon>
        <taxon>Podocopida</taxon>
        <taxon>Darwinulocopina</taxon>
        <taxon>Darwinuloidea</taxon>
        <taxon>Darwinulidae</taxon>
        <taxon>Darwinula</taxon>
    </lineage>
</organism>
<name>A0A7R9ABX0_9CRUS</name>
<proteinExistence type="predicted"/>
<dbReference type="Proteomes" id="UP000677054">
    <property type="component" value="Unassembled WGS sequence"/>
</dbReference>
<protein>
    <submittedName>
        <fullName evidence="1">Uncharacterized protein</fullName>
    </submittedName>
</protein>
<evidence type="ECO:0000313" key="1">
    <source>
        <dbReference type="EMBL" id="CAD7251066.1"/>
    </source>
</evidence>
<sequence>MDDFKMDELKLIVEKPGGFDRENTSTVNVTVCATSTDSSSCHGSSLHKAIINTEASGVS</sequence>
<keyword evidence="2" id="KW-1185">Reference proteome</keyword>
<feature type="non-terminal residue" evidence="1">
    <location>
        <position position="59"/>
    </location>
</feature>
<dbReference type="AlphaFoldDB" id="A0A7R9ABX0"/>
<accession>A0A7R9ABX0</accession>
<gene>
    <name evidence="1" type="ORF">DSTB1V02_LOCUS10833</name>
</gene>
<dbReference type="EMBL" id="LR902769">
    <property type="protein sequence ID" value="CAD7251066.1"/>
    <property type="molecule type" value="Genomic_DNA"/>
</dbReference>
<dbReference type="OrthoDB" id="6379298at2759"/>
<reference evidence="1" key="1">
    <citation type="submission" date="2020-11" db="EMBL/GenBank/DDBJ databases">
        <authorList>
            <person name="Tran Van P."/>
        </authorList>
    </citation>
    <scope>NUCLEOTIDE SEQUENCE</scope>
</reference>
<evidence type="ECO:0000313" key="2">
    <source>
        <dbReference type="Proteomes" id="UP000677054"/>
    </source>
</evidence>
<dbReference type="EMBL" id="CAJPEV010003252">
    <property type="protein sequence ID" value="CAG0899327.1"/>
    <property type="molecule type" value="Genomic_DNA"/>
</dbReference>